<evidence type="ECO:0000259" key="1">
    <source>
        <dbReference type="Pfam" id="PF01636"/>
    </source>
</evidence>
<dbReference type="HOGENOM" id="CLU_093117_0_0_9"/>
<dbReference type="EMBL" id="AEQR01000023">
    <property type="protein sequence ID" value="EFV98539.1"/>
    <property type="molecule type" value="Genomic_DNA"/>
</dbReference>
<dbReference type="PATRIC" id="fig|888833.12.peg.32"/>
<name>E7SD63_9STRE</name>
<dbReference type="GO" id="GO:0016740">
    <property type="term" value="F:transferase activity"/>
    <property type="evidence" value="ECO:0007669"/>
    <property type="project" value="UniProtKB-KW"/>
</dbReference>
<dbReference type="NCBIfam" id="NF046102">
    <property type="entry name" value="CellCycRegCcrZ"/>
    <property type="match status" value="1"/>
</dbReference>
<feature type="domain" description="Aminoglycoside phosphotransferase" evidence="1">
    <location>
        <begin position="60"/>
        <end position="234"/>
    </location>
</feature>
<dbReference type="Gene3D" id="3.90.1200.10">
    <property type="match status" value="1"/>
</dbReference>
<dbReference type="InterPro" id="IPR052077">
    <property type="entry name" value="CcrZ_PhaseVar_Mediator"/>
</dbReference>
<protein>
    <submittedName>
        <fullName evidence="2">Phosphotransferase enzyme family</fullName>
    </submittedName>
</protein>
<evidence type="ECO:0000313" key="3">
    <source>
        <dbReference type="Proteomes" id="UP000002814"/>
    </source>
</evidence>
<dbReference type="eggNOG" id="COG0510">
    <property type="taxonomic scope" value="Bacteria"/>
</dbReference>
<comment type="caution">
    <text evidence="2">The sequence shown here is derived from an EMBL/GenBank/DDBJ whole genome shotgun (WGS) entry which is preliminary data.</text>
</comment>
<dbReference type="SUPFAM" id="SSF56112">
    <property type="entry name" value="Protein kinase-like (PK-like)"/>
    <property type="match status" value="1"/>
</dbReference>
<dbReference type="InterPro" id="IPR002575">
    <property type="entry name" value="Aminoglycoside_PTrfase"/>
</dbReference>
<dbReference type="AlphaFoldDB" id="E7SD63"/>
<dbReference type="PANTHER" id="PTHR40086:SF1">
    <property type="entry name" value="CELL CYCLE REGULATOR CCRZ"/>
    <property type="match status" value="1"/>
</dbReference>
<reference evidence="2 3" key="1">
    <citation type="submission" date="2010-12" db="EMBL/GenBank/DDBJ databases">
        <authorList>
            <person name="Muzny D."/>
            <person name="Qin X."/>
            <person name="Deng J."/>
            <person name="Jiang H."/>
            <person name="Liu Y."/>
            <person name="Qu J."/>
            <person name="Song X.-Z."/>
            <person name="Zhang L."/>
            <person name="Thornton R."/>
            <person name="Coyle M."/>
            <person name="Francisco L."/>
            <person name="Jackson L."/>
            <person name="Javaid M."/>
            <person name="Korchina V."/>
            <person name="Kovar C."/>
            <person name="Mata R."/>
            <person name="Mathew T."/>
            <person name="Ngo R."/>
            <person name="Nguyen L."/>
            <person name="Nguyen N."/>
            <person name="Okwuonu G."/>
            <person name="Ongeri F."/>
            <person name="Pham C."/>
            <person name="Simmons D."/>
            <person name="Wilczek-Boney K."/>
            <person name="Hale W."/>
            <person name="Jakkamsetti A."/>
            <person name="Pham P."/>
            <person name="Ruth R."/>
            <person name="San Lucas F."/>
            <person name="Warren J."/>
            <person name="Zhang J."/>
            <person name="Zhao Z."/>
            <person name="Zhou C."/>
            <person name="Zhu D."/>
            <person name="Lee S."/>
            <person name="Bess C."/>
            <person name="Blankenburg K."/>
            <person name="Forbes L."/>
            <person name="Fu Q."/>
            <person name="Gubbala S."/>
            <person name="Hirani K."/>
            <person name="Jayaseelan J.C."/>
            <person name="Lara F."/>
            <person name="Munidasa M."/>
            <person name="Palculict T."/>
            <person name="Patil S."/>
            <person name="Pu L.-L."/>
            <person name="Saada N."/>
            <person name="Tang L."/>
            <person name="Weissenberger G."/>
            <person name="Zhu Y."/>
            <person name="Hemphill L."/>
            <person name="Shang Y."/>
            <person name="Youmans B."/>
            <person name="Ayvaz T."/>
            <person name="Ross M."/>
            <person name="Santibanez J."/>
            <person name="Aqrawi P."/>
            <person name="Gross S."/>
            <person name="Joshi V."/>
            <person name="Fowler G."/>
            <person name="Nazareth L."/>
            <person name="Reid J."/>
            <person name="Worley K."/>
            <person name="Petrosino J."/>
            <person name="Highlander S."/>
            <person name="Gibbs R."/>
        </authorList>
    </citation>
    <scope>NUCLEOTIDE SEQUENCE [LARGE SCALE GENOMIC DNA]</scope>
    <source>
        <strain evidence="2 3">ATCC 700641</strain>
    </source>
</reference>
<dbReference type="Pfam" id="PF01636">
    <property type="entry name" value="APH"/>
    <property type="match status" value="1"/>
</dbReference>
<dbReference type="InterPro" id="IPR011009">
    <property type="entry name" value="Kinase-like_dom_sf"/>
</dbReference>
<keyword evidence="3" id="KW-1185">Reference proteome</keyword>
<organism evidence="2 3">
    <name type="scientific">Streptococcus australis ATCC 700641</name>
    <dbReference type="NCBI Taxonomy" id="888833"/>
    <lineage>
        <taxon>Bacteria</taxon>
        <taxon>Bacillati</taxon>
        <taxon>Bacillota</taxon>
        <taxon>Bacilli</taxon>
        <taxon>Lactobacillales</taxon>
        <taxon>Streptococcaceae</taxon>
        <taxon>Streptococcus</taxon>
    </lineage>
</organism>
<keyword evidence="2" id="KW-0808">Transferase</keyword>
<accession>E7SD63</accession>
<gene>
    <name evidence="2" type="ORF">HMPREF9421_1999</name>
</gene>
<dbReference type="PANTHER" id="PTHR40086">
    <property type="entry name" value="PHOSPHOTRANSFERASE YTMP-RELATED"/>
    <property type="match status" value="1"/>
</dbReference>
<proteinExistence type="predicted"/>
<dbReference type="Proteomes" id="UP000002814">
    <property type="component" value="Unassembled WGS sequence"/>
</dbReference>
<evidence type="ECO:0000313" key="2">
    <source>
        <dbReference type="EMBL" id="EFV98539.1"/>
    </source>
</evidence>
<sequence>MTKRFKISKIDGKLFTEEEMDSNEKELTLTPIAGKSGKAFMGTYPDGGKVFVKMNTTPILAGLAKEQIAPQLLWSRRLPDGNVMSAQEWLNGEILTPNGMGKKQVVHILTRLHRSRPLMTQLRKLGYTAESPLDLLNSLSSQLPIALRQNNYLQSVLKSLRQTVPAFREDYATIVHGDVRHSNWIETDSGFIYLVDWDSVRLTDRMMDVAHVLSHYIPDSQWQDWLVYYGYKYNETVFSKLYWFGQYSFLCQIVKYYENNDLENVNREIYALRNFRSKYGKEA</sequence>